<dbReference type="AlphaFoldDB" id="A0A6S7B981"/>
<protein>
    <submittedName>
        <fullName evidence="1">Uncharacterized protein</fullName>
    </submittedName>
</protein>
<keyword evidence="2" id="KW-1185">Reference proteome</keyword>
<evidence type="ECO:0000313" key="1">
    <source>
        <dbReference type="EMBL" id="CAB3783428.1"/>
    </source>
</evidence>
<name>A0A6S7B981_9BURK</name>
<evidence type="ECO:0000313" key="2">
    <source>
        <dbReference type="Proteomes" id="UP000494115"/>
    </source>
</evidence>
<reference evidence="1 2" key="1">
    <citation type="submission" date="2020-04" db="EMBL/GenBank/DDBJ databases">
        <authorList>
            <person name="De Canck E."/>
        </authorList>
    </citation>
    <scope>NUCLEOTIDE SEQUENCE [LARGE SCALE GENOMIC DNA]</scope>
    <source>
        <strain evidence="1 2">LMG 28138</strain>
    </source>
</reference>
<gene>
    <name evidence="1" type="ORF">LMG28138_01638</name>
</gene>
<sequence>MKFDDLKRLVGAPETIAKSLPTGPVRGLRMAAPQYSSEHVEGAAQAALAH</sequence>
<organism evidence="1 2">
    <name type="scientific">Pararobbsia alpina</name>
    <dbReference type="NCBI Taxonomy" id="621374"/>
    <lineage>
        <taxon>Bacteria</taxon>
        <taxon>Pseudomonadati</taxon>
        <taxon>Pseudomonadota</taxon>
        <taxon>Betaproteobacteria</taxon>
        <taxon>Burkholderiales</taxon>
        <taxon>Burkholderiaceae</taxon>
        <taxon>Pararobbsia</taxon>
    </lineage>
</organism>
<proteinExistence type="predicted"/>
<dbReference type="EMBL" id="CADIKM010000005">
    <property type="protein sequence ID" value="CAB3783428.1"/>
    <property type="molecule type" value="Genomic_DNA"/>
</dbReference>
<accession>A0A6S7B981</accession>
<dbReference type="RefSeq" id="WP_175104242.1">
    <property type="nucleotide sequence ID" value="NZ_CADIKM010000005.1"/>
</dbReference>
<dbReference type="Proteomes" id="UP000494115">
    <property type="component" value="Unassembled WGS sequence"/>
</dbReference>